<gene>
    <name evidence="1" type="ORF">Goe8_c00150</name>
    <name evidence="2" type="ORF">Goe8_c02530</name>
</gene>
<sequence length="49" mass="5855">MRVQNEMSAVDILKALEKNSAKLDKYQKQNASMFKRIDNMFKKFFKKVL</sequence>
<dbReference type="Proteomes" id="UP000317800">
    <property type="component" value="Segment"/>
</dbReference>
<protein>
    <submittedName>
        <fullName evidence="2">Uncharacterized protein</fullName>
    </submittedName>
</protein>
<evidence type="ECO:0000313" key="2">
    <source>
        <dbReference type="EMBL" id="QDP43026.1"/>
    </source>
</evidence>
<reference evidence="2 3" key="1">
    <citation type="submission" date="2019-06" db="EMBL/GenBank/DDBJ databases">
        <authorList>
            <person name="Hertel R."/>
        </authorList>
    </citation>
    <scope>NUCLEOTIDE SEQUENCE [LARGE SCALE GENOMIC DNA]</scope>
</reference>
<keyword evidence="3" id="KW-1185">Reference proteome</keyword>
<organism evidence="2 3">
    <name type="scientific">Bacillus phage vB_BmeM-Goe8</name>
    <dbReference type="NCBI Taxonomy" id="2593638"/>
    <lineage>
        <taxon>Viruses</taxon>
        <taxon>Duplodnaviria</taxon>
        <taxon>Heunggongvirae</taxon>
        <taxon>Uroviricota</taxon>
        <taxon>Caudoviricetes</taxon>
        <taxon>Herelleviridae</taxon>
        <taxon>Bastillevirinae</taxon>
        <taxon>Goettingenvirus</taxon>
        <taxon>Goettingenvirus goe8</taxon>
    </lineage>
</organism>
<evidence type="ECO:0000313" key="1">
    <source>
        <dbReference type="EMBL" id="QDP42799.1"/>
    </source>
</evidence>
<dbReference type="EMBL" id="MN043729">
    <property type="protein sequence ID" value="QDP43026.1"/>
    <property type="molecule type" value="Genomic_DNA"/>
</dbReference>
<evidence type="ECO:0000313" key="3">
    <source>
        <dbReference type="Proteomes" id="UP000317800"/>
    </source>
</evidence>
<accession>A0A516KN61</accession>
<dbReference type="EMBL" id="MN043729">
    <property type="protein sequence ID" value="QDP42799.1"/>
    <property type="molecule type" value="Genomic_DNA"/>
</dbReference>
<proteinExistence type="predicted"/>
<name>A0A516KN61_9CAUD</name>